<dbReference type="AlphaFoldDB" id="A0A855XKD5"/>
<keyword evidence="1" id="KW-0732">Signal</keyword>
<evidence type="ECO:0000256" key="1">
    <source>
        <dbReference type="ARBA" id="ARBA00022729"/>
    </source>
</evidence>
<evidence type="ECO:0008006" key="4">
    <source>
        <dbReference type="Google" id="ProtNLM"/>
    </source>
</evidence>
<gene>
    <name evidence="2" type="ORF">DKZ22_12995</name>
</gene>
<proteinExistence type="predicted"/>
<evidence type="ECO:0000313" key="3">
    <source>
        <dbReference type="Proteomes" id="UP000245980"/>
    </source>
</evidence>
<dbReference type="EMBL" id="QGHT01000208">
    <property type="protein sequence ID" value="PWT38585.1"/>
    <property type="molecule type" value="Genomic_DNA"/>
</dbReference>
<sequence length="274" mass="31551">NVANVPIEGFLGDFGPNLSESNMQKAVKQLNRMHVNYVQFYDWYDRDDMPLRIVNDQPEQNWLDFMKRPISFNTVKSYIDAVHQYGMQAMLYDLIYGSQLGIPTSDDSNLNWVNPNLTKEMFLYKDTKAIQTAGENDQSFGGKLNITYMNVLNGAWKNYLCGQINNVYKYLPFDGWYVDQLGSLPDDTYSSDGYHLKWWDYGDGYGGMLKTAKQVSPNKRLTINATDGLGIEKVMASNTVDFVYVEPWNSIGYSFEQLANFIRKTNQQYKKPVV</sequence>
<organism evidence="2 3">
    <name type="scientific">Limosilactobacillus reuteri</name>
    <name type="common">Lactobacillus reuteri</name>
    <dbReference type="NCBI Taxonomy" id="1598"/>
    <lineage>
        <taxon>Bacteria</taxon>
        <taxon>Bacillati</taxon>
        <taxon>Bacillota</taxon>
        <taxon>Bacilli</taxon>
        <taxon>Lactobacillales</taxon>
        <taxon>Lactobacillaceae</taxon>
        <taxon>Limosilactobacillus</taxon>
    </lineage>
</organism>
<dbReference type="Pfam" id="PF13199">
    <property type="entry name" value="Glyco_hydro_66"/>
    <property type="match status" value="1"/>
</dbReference>
<feature type="non-terminal residue" evidence="2">
    <location>
        <position position="1"/>
    </location>
</feature>
<evidence type="ECO:0000313" key="2">
    <source>
        <dbReference type="EMBL" id="PWT38585.1"/>
    </source>
</evidence>
<accession>A0A855XKD5</accession>
<dbReference type="InterPro" id="IPR017853">
    <property type="entry name" value="GH"/>
</dbReference>
<feature type="non-terminal residue" evidence="2">
    <location>
        <position position="274"/>
    </location>
</feature>
<comment type="caution">
    <text evidence="2">The sequence shown here is derived from an EMBL/GenBank/DDBJ whole genome shotgun (WGS) entry which is preliminary data.</text>
</comment>
<reference evidence="2 3" key="1">
    <citation type="journal article" date="2018" name="Front. Microbiol.">
        <title>Comparative Genomics of the Herbivore Gut Symbiont Lactobacillus reuteri Reveals Genetic Diversity and Lifestyle Adaptation.</title>
        <authorList>
            <person name="Zhao J."/>
        </authorList>
    </citation>
    <scope>NUCLEOTIDE SEQUENCE [LARGE SCALE GENOMIC DNA]</scope>
    <source>
        <strain evidence="2 3">LR10</strain>
    </source>
</reference>
<dbReference type="InterPro" id="IPR025092">
    <property type="entry name" value="Glyco_hydro_66"/>
</dbReference>
<name>A0A855XKD5_LIMRT</name>
<dbReference type="SUPFAM" id="SSF51445">
    <property type="entry name" value="(Trans)glycosidases"/>
    <property type="match status" value="1"/>
</dbReference>
<dbReference type="Proteomes" id="UP000245980">
    <property type="component" value="Unassembled WGS sequence"/>
</dbReference>
<dbReference type="Gene3D" id="3.20.20.80">
    <property type="entry name" value="Glycosidases"/>
    <property type="match status" value="1"/>
</dbReference>
<protein>
    <recommendedName>
        <fullName evidence="4">Dextranase</fullName>
    </recommendedName>
</protein>
<dbReference type="RefSeq" id="WP_225415542.1">
    <property type="nucleotide sequence ID" value="NZ_QGHT01000208.1"/>
</dbReference>